<accession>A0A6J4Q1N7</accession>
<name>A0A6J4Q1N7_9PSEU</name>
<reference evidence="1" key="1">
    <citation type="submission" date="2020-02" db="EMBL/GenBank/DDBJ databases">
        <authorList>
            <person name="Meier V. D."/>
        </authorList>
    </citation>
    <scope>NUCLEOTIDE SEQUENCE</scope>
    <source>
        <strain evidence="1">AVDCRST_MAG66</strain>
    </source>
</reference>
<organism evidence="1">
    <name type="scientific">uncultured Pseudonocardia sp</name>
    <dbReference type="NCBI Taxonomy" id="211455"/>
    <lineage>
        <taxon>Bacteria</taxon>
        <taxon>Bacillati</taxon>
        <taxon>Actinomycetota</taxon>
        <taxon>Actinomycetes</taxon>
        <taxon>Pseudonocardiales</taxon>
        <taxon>Pseudonocardiaceae</taxon>
        <taxon>Pseudonocardia</taxon>
        <taxon>environmental samples</taxon>
    </lineage>
</organism>
<dbReference type="EMBL" id="CADCUS010000432">
    <property type="protein sequence ID" value="CAA9425679.1"/>
    <property type="molecule type" value="Genomic_DNA"/>
</dbReference>
<sequence length="233" mass="24063">MWTRSRSCSAGTATTLPYVCRVAVRRGGVAAALLPVEGPQIALAFARWLARAATVREVALAWFARHPVAAARDLVPVALSKQGKDRAAAEAALLLIDPAVVSRAASAYGPAAVDGVATLLATGPLDRLPAQMPSLPAWLHLAHLPPLLLAGGRGALPPDAVRSVLLMLMLCRPGEPYAGVAPVREACDPTSLARWCWRCSSAGARPGTRPGTAGSSTAWACAATTMSCASSSR</sequence>
<evidence type="ECO:0000313" key="1">
    <source>
        <dbReference type="EMBL" id="CAA9425679.1"/>
    </source>
</evidence>
<dbReference type="AlphaFoldDB" id="A0A6J4Q1N7"/>
<gene>
    <name evidence="1" type="ORF">AVDCRST_MAG66-2943</name>
</gene>
<proteinExistence type="predicted"/>
<protein>
    <submittedName>
        <fullName evidence="1">Uncharacterized protein</fullName>
    </submittedName>
</protein>